<dbReference type="AlphaFoldDB" id="A0A4D6MZY7"/>
<dbReference type="EMBL" id="CP039353">
    <property type="protein sequence ID" value="QCE07083.1"/>
    <property type="molecule type" value="Genomic_DNA"/>
</dbReference>
<dbReference type="EMBL" id="CP039353">
    <property type="protein sequence ID" value="QCE07082.1"/>
    <property type="molecule type" value="Genomic_DNA"/>
</dbReference>
<proteinExistence type="predicted"/>
<sequence>MESNFTDVDKHCYICNTMTRYQFSIIHLKDEITTFPGKCEPLCIGRFYSRIMTDEPLSRGPKRHFTIGLTPLQVRASHLHLPADIGDYLRQ</sequence>
<gene>
    <name evidence="1" type="ORF">DEO72_LG9g2098</name>
    <name evidence="2" type="ORF">DEO72_LG9g2099</name>
</gene>
<evidence type="ECO:0000313" key="3">
    <source>
        <dbReference type="Proteomes" id="UP000501690"/>
    </source>
</evidence>
<evidence type="ECO:0000313" key="2">
    <source>
        <dbReference type="EMBL" id="QCE07083.1"/>
    </source>
</evidence>
<accession>A0A4D6MZY7</accession>
<protein>
    <submittedName>
        <fullName evidence="2">Uncharacterized protein</fullName>
    </submittedName>
</protein>
<name>A0A4D6MZY7_VIGUN</name>
<keyword evidence="3" id="KW-1185">Reference proteome</keyword>
<organism evidence="2 3">
    <name type="scientific">Vigna unguiculata</name>
    <name type="common">Cowpea</name>
    <dbReference type="NCBI Taxonomy" id="3917"/>
    <lineage>
        <taxon>Eukaryota</taxon>
        <taxon>Viridiplantae</taxon>
        <taxon>Streptophyta</taxon>
        <taxon>Embryophyta</taxon>
        <taxon>Tracheophyta</taxon>
        <taxon>Spermatophyta</taxon>
        <taxon>Magnoliopsida</taxon>
        <taxon>eudicotyledons</taxon>
        <taxon>Gunneridae</taxon>
        <taxon>Pentapetalae</taxon>
        <taxon>rosids</taxon>
        <taxon>fabids</taxon>
        <taxon>Fabales</taxon>
        <taxon>Fabaceae</taxon>
        <taxon>Papilionoideae</taxon>
        <taxon>50 kb inversion clade</taxon>
        <taxon>NPAAA clade</taxon>
        <taxon>indigoferoid/millettioid clade</taxon>
        <taxon>Phaseoleae</taxon>
        <taxon>Vigna</taxon>
    </lineage>
</organism>
<evidence type="ECO:0000313" key="1">
    <source>
        <dbReference type="EMBL" id="QCE07082.1"/>
    </source>
</evidence>
<reference evidence="2 3" key="1">
    <citation type="submission" date="2019-04" db="EMBL/GenBank/DDBJ databases">
        <title>An improved genome assembly and genetic linkage map for asparagus bean, Vigna unguiculata ssp. sesquipedialis.</title>
        <authorList>
            <person name="Xia Q."/>
            <person name="Zhang R."/>
            <person name="Dong Y."/>
        </authorList>
    </citation>
    <scope>NUCLEOTIDE SEQUENCE [LARGE SCALE GENOMIC DNA]</scope>
    <source>
        <tissue evidence="2">Leaf</tissue>
    </source>
</reference>
<dbReference type="Proteomes" id="UP000501690">
    <property type="component" value="Linkage Group LG9"/>
</dbReference>